<organism evidence="1">
    <name type="scientific">marine sediment metagenome</name>
    <dbReference type="NCBI Taxonomy" id="412755"/>
    <lineage>
        <taxon>unclassified sequences</taxon>
        <taxon>metagenomes</taxon>
        <taxon>ecological metagenomes</taxon>
    </lineage>
</organism>
<gene>
    <name evidence="1" type="ORF">LCGC14_1585750</name>
</gene>
<dbReference type="SUPFAM" id="SSF48695">
    <property type="entry name" value="Multiheme cytochromes"/>
    <property type="match status" value="1"/>
</dbReference>
<dbReference type="EMBL" id="LAZR01012533">
    <property type="protein sequence ID" value="KKM26342.1"/>
    <property type="molecule type" value="Genomic_DNA"/>
</dbReference>
<name>A0A0F9IFR4_9ZZZZ</name>
<dbReference type="InterPro" id="IPR036280">
    <property type="entry name" value="Multihaem_cyt_sf"/>
</dbReference>
<reference evidence="1" key="1">
    <citation type="journal article" date="2015" name="Nature">
        <title>Complex archaea that bridge the gap between prokaryotes and eukaryotes.</title>
        <authorList>
            <person name="Spang A."/>
            <person name="Saw J.H."/>
            <person name="Jorgensen S.L."/>
            <person name="Zaremba-Niedzwiedzka K."/>
            <person name="Martijn J."/>
            <person name="Lind A.E."/>
            <person name="van Eijk R."/>
            <person name="Schleper C."/>
            <person name="Guy L."/>
            <person name="Ettema T.J."/>
        </authorList>
    </citation>
    <scope>NUCLEOTIDE SEQUENCE</scope>
</reference>
<protein>
    <submittedName>
        <fullName evidence="1">Uncharacterized protein</fullName>
    </submittedName>
</protein>
<proteinExistence type="predicted"/>
<comment type="caution">
    <text evidence="1">The sequence shown here is derived from an EMBL/GenBank/DDBJ whole genome shotgun (WGS) entry which is preliminary data.</text>
</comment>
<sequence>MKGEWISPAPTECQLCHDPLKDSFIDGKTDLGPWGVMCLECHSVRGYGLGIGRGQQYDLKTLKKIGG</sequence>
<evidence type="ECO:0000313" key="1">
    <source>
        <dbReference type="EMBL" id="KKM26342.1"/>
    </source>
</evidence>
<dbReference type="AlphaFoldDB" id="A0A0F9IFR4"/>
<accession>A0A0F9IFR4</accession>